<reference evidence="1 2" key="1">
    <citation type="journal article" date="2008" name="J. Bacteriol.">
        <title>Insights into plant cell wall degradation from the genome sequence of the soil bacterium Cellvibrio japonicus.</title>
        <authorList>
            <person name="Deboy R.T."/>
            <person name="Mongodin E.F."/>
            <person name="Fouts D.E."/>
            <person name="Tailford L.E."/>
            <person name="Khouri H."/>
            <person name="Emerson J.B."/>
            <person name="Mohamoud Y."/>
            <person name="Watkins K."/>
            <person name="Henrissat B."/>
            <person name="Gilbert H.J."/>
            <person name="Nelson K.E."/>
        </authorList>
    </citation>
    <scope>NUCLEOTIDE SEQUENCE [LARGE SCALE GENOMIC DNA]</scope>
    <source>
        <strain evidence="1 2">Ueda107</strain>
    </source>
</reference>
<gene>
    <name evidence="1" type="ordered locus">CJA_1453</name>
</gene>
<evidence type="ECO:0000313" key="2">
    <source>
        <dbReference type="Proteomes" id="UP000001036"/>
    </source>
</evidence>
<dbReference type="KEGG" id="cja:CJA_1453"/>
<protein>
    <submittedName>
        <fullName evidence="1">Uncharacterized protein</fullName>
    </submittedName>
</protein>
<organism evidence="1 2">
    <name type="scientific">Cellvibrio japonicus (strain Ueda107)</name>
    <name type="common">Pseudomonas fluorescens subsp. cellulosa</name>
    <dbReference type="NCBI Taxonomy" id="498211"/>
    <lineage>
        <taxon>Bacteria</taxon>
        <taxon>Pseudomonadati</taxon>
        <taxon>Pseudomonadota</taxon>
        <taxon>Gammaproteobacteria</taxon>
        <taxon>Cellvibrionales</taxon>
        <taxon>Cellvibrionaceae</taxon>
        <taxon>Cellvibrio</taxon>
    </lineage>
</organism>
<dbReference type="Proteomes" id="UP000001036">
    <property type="component" value="Chromosome"/>
</dbReference>
<proteinExistence type="predicted"/>
<accession>B3PDJ5</accession>
<dbReference type="EMBL" id="CP000934">
    <property type="protein sequence ID" value="ACE85503.1"/>
    <property type="molecule type" value="Genomic_DNA"/>
</dbReference>
<dbReference type="AlphaFoldDB" id="B3PDJ5"/>
<sequence>MSDSTKYLRFAPHRQNAYDAPIPYPIPVATPLRA</sequence>
<dbReference type="STRING" id="498211.CJA_1453"/>
<keyword evidence="2" id="KW-1185">Reference proteome</keyword>
<name>B3PDJ5_CELJU</name>
<evidence type="ECO:0000313" key="1">
    <source>
        <dbReference type="EMBL" id="ACE85503.1"/>
    </source>
</evidence>
<dbReference type="HOGENOM" id="CLU_3372804_0_0_6"/>